<dbReference type="InterPro" id="IPR043519">
    <property type="entry name" value="NT_sf"/>
</dbReference>
<dbReference type="SUPFAM" id="SSF81301">
    <property type="entry name" value="Nucleotidyltransferase"/>
    <property type="match status" value="1"/>
</dbReference>
<evidence type="ECO:0000313" key="3">
    <source>
        <dbReference type="Proteomes" id="UP000321274"/>
    </source>
</evidence>
<evidence type="ECO:0000259" key="1">
    <source>
        <dbReference type="SMART" id="SM00954"/>
    </source>
</evidence>
<dbReference type="Proteomes" id="UP000321274">
    <property type="component" value="Unassembled WGS sequence"/>
</dbReference>
<feature type="domain" description="RelA/SpoT" evidence="1">
    <location>
        <begin position="49"/>
        <end position="178"/>
    </location>
</feature>
<dbReference type="GO" id="GO:0015969">
    <property type="term" value="P:guanosine tetraphosphate metabolic process"/>
    <property type="evidence" value="ECO:0007669"/>
    <property type="project" value="InterPro"/>
</dbReference>
<reference evidence="2 3" key="1">
    <citation type="submission" date="2019-07" db="EMBL/GenBank/DDBJ databases">
        <title>Whole genome shotgun sequence of Acinetobacter johnsonii NBRC 102197.</title>
        <authorList>
            <person name="Hosoyama A."/>
            <person name="Uohara A."/>
            <person name="Ohji S."/>
            <person name="Ichikawa N."/>
        </authorList>
    </citation>
    <scope>NUCLEOTIDE SEQUENCE [LARGE SCALE GENOMIC DNA]</scope>
    <source>
        <strain evidence="2 3">NBRC 102197</strain>
    </source>
</reference>
<dbReference type="Pfam" id="PF04607">
    <property type="entry name" value="RelA_SpoT"/>
    <property type="match status" value="1"/>
</dbReference>
<dbReference type="InterPro" id="IPR007685">
    <property type="entry name" value="RelA_SpoT"/>
</dbReference>
<gene>
    <name evidence="2" type="ORF">AJO04nite_00700</name>
</gene>
<dbReference type="SMART" id="SM00954">
    <property type="entry name" value="RelA_SpoT"/>
    <property type="match status" value="1"/>
</dbReference>
<dbReference type="EMBL" id="BJUJ01000001">
    <property type="protein sequence ID" value="GEK42812.1"/>
    <property type="molecule type" value="Genomic_DNA"/>
</dbReference>
<dbReference type="RefSeq" id="WP_146857141.1">
    <property type="nucleotide sequence ID" value="NZ_BJUJ01000001.1"/>
</dbReference>
<dbReference type="PANTHER" id="PTHR41773:SF1">
    <property type="entry name" value="RELA_SPOT DOMAIN-CONTAINING PROTEIN"/>
    <property type="match status" value="1"/>
</dbReference>
<dbReference type="Gene3D" id="3.30.460.10">
    <property type="entry name" value="Beta Polymerase, domain 2"/>
    <property type="match status" value="1"/>
</dbReference>
<dbReference type="AlphaFoldDB" id="A0AAV3WAN0"/>
<dbReference type="CDD" id="cd05399">
    <property type="entry name" value="NT_Rel-Spo_like"/>
    <property type="match status" value="1"/>
</dbReference>
<comment type="caution">
    <text evidence="2">The sequence shown here is derived from an EMBL/GenBank/DDBJ whole genome shotgun (WGS) entry which is preliminary data.</text>
</comment>
<sequence>MNESEFLVKWKSEKPTYEAWGRFIVQEIDAALKAKNLNLNKFIKIPVIPRTKDETSLIDKAFYRNKNYKNPYDDIEDKIGLRYVVLLTEDIKVISHVIKSNNNWDFVSARDYEDERDKDPYLFTYQSVHFVLRPKKEIEFEGSVIALNTPCEIQVRTLLQHAHAELTHDEIYKSNRDPRSEVHRAVAKSMALIEATDEIFCKSKELMNSGPLTEFKVIESLDSIYKNKVGLEPQNQKSSLLRYQAFEDLISEELIKNISELILKYGFLPSKISQKYHTRSFYQQSVILFVYWLLKNNKQRLLKDWPLEHQYLERLGVDVGESINFY</sequence>
<protein>
    <recommendedName>
        <fullName evidence="1">RelA/SpoT domain-containing protein</fullName>
    </recommendedName>
</protein>
<organism evidence="2 3">
    <name type="scientific">Acinetobacter johnsonii</name>
    <dbReference type="NCBI Taxonomy" id="40214"/>
    <lineage>
        <taxon>Bacteria</taxon>
        <taxon>Pseudomonadati</taxon>
        <taxon>Pseudomonadota</taxon>
        <taxon>Gammaproteobacteria</taxon>
        <taxon>Moraxellales</taxon>
        <taxon>Moraxellaceae</taxon>
        <taxon>Acinetobacter</taxon>
    </lineage>
</organism>
<name>A0AAV3WAN0_ACIJO</name>
<dbReference type="PANTHER" id="PTHR41773">
    <property type="entry name" value="GTP PYROPHOSPHATASE-RELATED"/>
    <property type="match status" value="1"/>
</dbReference>
<proteinExistence type="predicted"/>
<evidence type="ECO:0000313" key="2">
    <source>
        <dbReference type="EMBL" id="GEK42812.1"/>
    </source>
</evidence>
<accession>A0AAV3WAN0</accession>